<evidence type="ECO:0000313" key="3">
    <source>
        <dbReference type="Proteomes" id="UP001530400"/>
    </source>
</evidence>
<dbReference type="AlphaFoldDB" id="A0ABD3QCP5"/>
<proteinExistence type="predicted"/>
<gene>
    <name evidence="2" type="ORF">ACHAWO_002062</name>
</gene>
<feature type="region of interest" description="Disordered" evidence="1">
    <location>
        <begin position="66"/>
        <end position="90"/>
    </location>
</feature>
<dbReference type="EMBL" id="JALLPJ020000246">
    <property type="protein sequence ID" value="KAL3797684.1"/>
    <property type="molecule type" value="Genomic_DNA"/>
</dbReference>
<evidence type="ECO:0000256" key="1">
    <source>
        <dbReference type="SAM" id="MobiDB-lite"/>
    </source>
</evidence>
<sequence>MLADSKLSVKRRSELTREQYYLKYADLYELGLAGVPGDQKAKIILSLQYMVAATYRKTNYYHRRERYDADKQSGENQHKRQKVNENQRKQRQNVLNELSEATRERCEHLYSRERRGHKNFHAMLESLVEKEDAAFAETLKGRHQINNLIRGMTTFQMSREAEAIIWSLFRTNVDTGSESLLIPRRLSETQRFQHLACPELDQLCRALSSDPSLVEREQVYIVSTEPLRFGLCPGDIERIEQMIRRCHPRAKLTPCRTLFQPMIPYQVVVLAHYEACQILPRDVASNNNVTKNLEQLGENNDEQEEVFSLAESIRQNLGKRELQLISKCLDQGITDSNKIALFRQLWKKHLDTLRRIH</sequence>
<name>A0ABD3QCP5_9STRA</name>
<evidence type="ECO:0000313" key="2">
    <source>
        <dbReference type="EMBL" id="KAL3797684.1"/>
    </source>
</evidence>
<accession>A0ABD3QCP5</accession>
<organism evidence="2 3">
    <name type="scientific">Cyclotella atomus</name>
    <dbReference type="NCBI Taxonomy" id="382360"/>
    <lineage>
        <taxon>Eukaryota</taxon>
        <taxon>Sar</taxon>
        <taxon>Stramenopiles</taxon>
        <taxon>Ochrophyta</taxon>
        <taxon>Bacillariophyta</taxon>
        <taxon>Coscinodiscophyceae</taxon>
        <taxon>Thalassiosirophycidae</taxon>
        <taxon>Stephanodiscales</taxon>
        <taxon>Stephanodiscaceae</taxon>
        <taxon>Cyclotella</taxon>
    </lineage>
</organism>
<comment type="caution">
    <text evidence="2">The sequence shown here is derived from an EMBL/GenBank/DDBJ whole genome shotgun (WGS) entry which is preliminary data.</text>
</comment>
<protein>
    <submittedName>
        <fullName evidence="2">Uncharacterized protein</fullName>
    </submittedName>
</protein>
<keyword evidence="3" id="KW-1185">Reference proteome</keyword>
<reference evidence="2 3" key="1">
    <citation type="submission" date="2024-10" db="EMBL/GenBank/DDBJ databases">
        <title>Updated reference genomes for cyclostephanoid diatoms.</title>
        <authorList>
            <person name="Roberts W.R."/>
            <person name="Alverson A.J."/>
        </authorList>
    </citation>
    <scope>NUCLEOTIDE SEQUENCE [LARGE SCALE GENOMIC DNA]</scope>
    <source>
        <strain evidence="2 3">AJA010-31</strain>
    </source>
</reference>
<feature type="compositionally biased region" description="Basic and acidic residues" evidence="1">
    <location>
        <begin position="66"/>
        <end position="88"/>
    </location>
</feature>
<dbReference type="Proteomes" id="UP001530400">
    <property type="component" value="Unassembled WGS sequence"/>
</dbReference>